<feature type="binding site" evidence="3">
    <location>
        <position position="162"/>
    </location>
    <ligand>
        <name>dCTP</name>
        <dbReference type="ChEBI" id="CHEBI:61481"/>
    </ligand>
</feature>
<comment type="subunit">
    <text evidence="3">Homotrimer.</text>
</comment>
<dbReference type="AlphaFoldDB" id="A0A380G683"/>
<dbReference type="PANTHER" id="PTHR42680:SF3">
    <property type="entry name" value="DCTP DEAMINASE"/>
    <property type="match status" value="1"/>
</dbReference>
<dbReference type="GO" id="GO:0033973">
    <property type="term" value="F:dCTP deaminase (dUMP-forming) activity"/>
    <property type="evidence" value="ECO:0007669"/>
    <property type="project" value="UniProtKB-UniRule"/>
</dbReference>
<keyword evidence="5" id="KW-1185">Reference proteome</keyword>
<sequence length="201" mass="22677">MKASQFVKITIHIEETEVHRMILSDSDIKAYLKRQLLNIEPLVEAHIEPASVDLTLGSQFLKPIPPETGVQRMSDPIAYEEIDQSRVVIPAHAFILATTEEYLTLPQQLTGFIEGRSSVGRAGLFIQNAGWVDPGFEGRITLELYNANDFPLEIEQGQRICQIVLAETKTIPERKYQGKYQGQDTTTGSRLFRDWMKDGGD</sequence>
<dbReference type="GO" id="GO:0006229">
    <property type="term" value="P:dUTP biosynthetic process"/>
    <property type="evidence" value="ECO:0007669"/>
    <property type="project" value="InterPro"/>
</dbReference>
<feature type="binding site" evidence="3">
    <location>
        <begin position="116"/>
        <end position="121"/>
    </location>
    <ligand>
        <name>dCTP</name>
        <dbReference type="ChEBI" id="CHEBI:61481"/>
    </ligand>
</feature>
<dbReference type="CDD" id="cd07557">
    <property type="entry name" value="trimeric_dUTPase"/>
    <property type="match status" value="1"/>
</dbReference>
<reference evidence="4 5" key="1">
    <citation type="submission" date="2018-06" db="EMBL/GenBank/DDBJ databases">
        <authorList>
            <consortium name="Pathogen Informatics"/>
            <person name="Doyle S."/>
        </authorList>
    </citation>
    <scope>NUCLEOTIDE SEQUENCE [LARGE SCALE GENOMIC DNA]</scope>
    <source>
        <strain evidence="5">NCTC 11048</strain>
    </source>
</reference>
<organism evidence="4 5">
    <name type="scientific">Staphylococcus intermedius NCTC 11048</name>
    <dbReference type="NCBI Taxonomy" id="1141106"/>
    <lineage>
        <taxon>Bacteria</taxon>
        <taxon>Bacillati</taxon>
        <taxon>Bacillota</taxon>
        <taxon>Bacilli</taxon>
        <taxon>Bacillales</taxon>
        <taxon>Staphylococcaceae</taxon>
        <taxon>Staphylococcus</taxon>
        <taxon>Staphylococcus intermedius group</taxon>
    </lineage>
</organism>
<dbReference type="EMBL" id="UHDP01000003">
    <property type="protein sequence ID" value="SUM45778.1"/>
    <property type="molecule type" value="Genomic_DNA"/>
</dbReference>
<comment type="catalytic activity">
    <reaction evidence="3">
        <text>dCTP + 2 H2O = dUMP + NH4(+) + diphosphate</text>
        <dbReference type="Rhea" id="RHEA:19205"/>
        <dbReference type="ChEBI" id="CHEBI:15377"/>
        <dbReference type="ChEBI" id="CHEBI:28938"/>
        <dbReference type="ChEBI" id="CHEBI:33019"/>
        <dbReference type="ChEBI" id="CHEBI:61481"/>
        <dbReference type="ChEBI" id="CHEBI:246422"/>
        <dbReference type="EC" id="3.5.4.30"/>
    </reaction>
</comment>
<dbReference type="GO" id="GO:0006226">
    <property type="term" value="P:dUMP biosynthetic process"/>
    <property type="evidence" value="ECO:0007669"/>
    <property type="project" value="UniProtKB-UniRule"/>
</dbReference>
<keyword evidence="1 3" id="KW-0378">Hydrolase</keyword>
<evidence type="ECO:0000256" key="1">
    <source>
        <dbReference type="ARBA" id="ARBA00022801"/>
    </source>
</evidence>
<dbReference type="Gene3D" id="2.70.40.10">
    <property type="match status" value="1"/>
</dbReference>
<feature type="binding site" evidence="3">
    <location>
        <position position="183"/>
    </location>
    <ligand>
        <name>dCTP</name>
        <dbReference type="ChEBI" id="CHEBI:61481"/>
    </ligand>
</feature>
<comment type="similarity">
    <text evidence="3">Belongs to the dCTP deaminase family.</text>
</comment>
<dbReference type="EC" id="3.5.4.30" evidence="3"/>
<dbReference type="GO" id="GO:0008829">
    <property type="term" value="F:dCTP deaminase activity"/>
    <property type="evidence" value="ECO:0007669"/>
    <property type="project" value="InterPro"/>
</dbReference>
<dbReference type="SUPFAM" id="SSF51283">
    <property type="entry name" value="dUTPase-like"/>
    <property type="match status" value="1"/>
</dbReference>
<dbReference type="GO" id="GO:0000166">
    <property type="term" value="F:nucleotide binding"/>
    <property type="evidence" value="ECO:0007669"/>
    <property type="project" value="UniProtKB-KW"/>
</dbReference>
<feature type="binding site" evidence="3">
    <location>
        <position position="176"/>
    </location>
    <ligand>
        <name>dCTP</name>
        <dbReference type="ChEBI" id="CHEBI:61481"/>
    </ligand>
</feature>
<feature type="binding site" evidence="3">
    <location>
        <position position="179"/>
    </location>
    <ligand>
        <name>dCTP</name>
        <dbReference type="ChEBI" id="CHEBI:61481"/>
    </ligand>
</feature>
<proteinExistence type="inferred from homology"/>
<comment type="function">
    <text evidence="3">Bifunctional enzyme that catalyzes both the deamination of dCTP to dUTP and the hydrolysis of dUTP to dUMP without releasing the toxic dUTP intermediate.</text>
</comment>
<dbReference type="HAMAP" id="MF_00146">
    <property type="entry name" value="dCTP_deaminase"/>
    <property type="match status" value="1"/>
</dbReference>
<dbReference type="Pfam" id="PF22769">
    <property type="entry name" value="DCD"/>
    <property type="match status" value="1"/>
</dbReference>
<evidence type="ECO:0000256" key="2">
    <source>
        <dbReference type="ARBA" id="ARBA00023080"/>
    </source>
</evidence>
<keyword evidence="2 3" id="KW-0546">Nucleotide metabolism</keyword>
<gene>
    <name evidence="3 4" type="primary">dcd</name>
    <name evidence="4" type="ORF">NCTC11048_00767</name>
</gene>
<feature type="active site" description="Proton donor/acceptor" evidence="3">
    <location>
        <position position="143"/>
    </location>
</feature>
<accession>A0A380G683</accession>
<feature type="binding site" evidence="3">
    <location>
        <position position="133"/>
    </location>
    <ligand>
        <name>dCTP</name>
        <dbReference type="ChEBI" id="CHEBI:61481"/>
    </ligand>
</feature>
<dbReference type="InterPro" id="IPR036157">
    <property type="entry name" value="dUTPase-like_sf"/>
</dbReference>
<keyword evidence="3" id="KW-0547">Nucleotide-binding</keyword>
<dbReference type="PANTHER" id="PTHR42680">
    <property type="entry name" value="DCTP DEAMINASE"/>
    <property type="match status" value="1"/>
</dbReference>
<dbReference type="Proteomes" id="UP000255549">
    <property type="component" value="Unassembled WGS sequence"/>
</dbReference>
<dbReference type="STRING" id="1141106.GCA_000308095_02327"/>
<evidence type="ECO:0000313" key="5">
    <source>
        <dbReference type="Proteomes" id="UP000255549"/>
    </source>
</evidence>
<comment type="pathway">
    <text evidence="3">Pyrimidine metabolism; dUMP biosynthesis; dUMP from dCTP: step 1/1.</text>
</comment>
<feature type="site" description="Important for bifunctional activity" evidence="3">
    <location>
        <begin position="130"/>
        <end position="131"/>
    </location>
</feature>
<evidence type="ECO:0000256" key="3">
    <source>
        <dbReference type="HAMAP-Rule" id="MF_00146"/>
    </source>
</evidence>
<dbReference type="InterPro" id="IPR033704">
    <property type="entry name" value="dUTPase_trimeric"/>
</dbReference>
<dbReference type="NCBIfam" id="TIGR02274">
    <property type="entry name" value="dCTP_deam"/>
    <property type="match status" value="1"/>
</dbReference>
<feature type="binding site" evidence="3">
    <location>
        <begin position="141"/>
        <end position="143"/>
    </location>
    <ligand>
        <name>dCTP</name>
        <dbReference type="ChEBI" id="CHEBI:61481"/>
    </ligand>
</feature>
<name>A0A380G683_STAIN</name>
<dbReference type="UniPathway" id="UPA00610">
    <property type="reaction ID" value="UER00667"/>
</dbReference>
<evidence type="ECO:0000313" key="4">
    <source>
        <dbReference type="EMBL" id="SUM45778.1"/>
    </source>
</evidence>
<dbReference type="InterPro" id="IPR011962">
    <property type="entry name" value="dCTP_deaminase"/>
</dbReference>
<protein>
    <recommendedName>
        <fullName evidence="3">dCTP deaminase, dUMP-forming</fullName>
        <ecNumber evidence="3">3.5.4.30</ecNumber>
    </recommendedName>
    <alternativeName>
        <fullName evidence="3">Bifunctional dCTP deaminase:dUTPase</fullName>
    </alternativeName>
    <alternativeName>
        <fullName evidence="3">DCD-DUT</fullName>
    </alternativeName>
</protein>